<dbReference type="EMBL" id="CP087164">
    <property type="protein sequence ID" value="UGS34162.1"/>
    <property type="molecule type" value="Genomic_DNA"/>
</dbReference>
<dbReference type="PANTHER" id="PTHR30154:SF53">
    <property type="entry name" value="HTH-TYPE TRANSCRIPTIONAL REGULATOR LRPC"/>
    <property type="match status" value="1"/>
</dbReference>
<dbReference type="Gene3D" id="3.30.70.920">
    <property type="match status" value="1"/>
</dbReference>
<keyword evidence="3" id="KW-0804">Transcription</keyword>
<dbReference type="SUPFAM" id="SSF54909">
    <property type="entry name" value="Dimeric alpha+beta barrel"/>
    <property type="match status" value="1"/>
</dbReference>
<proteinExistence type="predicted"/>
<dbReference type="InterPro" id="IPR019887">
    <property type="entry name" value="Tscrpt_reg_AsnC/Lrp_C"/>
</dbReference>
<dbReference type="AlphaFoldDB" id="A0A9E6XUR9"/>
<accession>A0A9E6XUR9</accession>
<dbReference type="CDD" id="cd00090">
    <property type="entry name" value="HTH_ARSR"/>
    <property type="match status" value="1"/>
</dbReference>
<feature type="domain" description="HTH asnC-type" evidence="4">
    <location>
        <begin position="11"/>
        <end position="72"/>
    </location>
</feature>
<dbReference type="PANTHER" id="PTHR30154">
    <property type="entry name" value="LEUCINE-RESPONSIVE REGULATORY PROTEIN"/>
    <property type="match status" value="1"/>
</dbReference>
<evidence type="ECO:0000256" key="1">
    <source>
        <dbReference type="ARBA" id="ARBA00023015"/>
    </source>
</evidence>
<dbReference type="Proteomes" id="UP001162834">
    <property type="component" value="Chromosome"/>
</dbReference>
<organism evidence="5 6">
    <name type="scientific">Capillimicrobium parvum</name>
    <dbReference type="NCBI Taxonomy" id="2884022"/>
    <lineage>
        <taxon>Bacteria</taxon>
        <taxon>Bacillati</taxon>
        <taxon>Actinomycetota</taxon>
        <taxon>Thermoleophilia</taxon>
        <taxon>Solirubrobacterales</taxon>
        <taxon>Capillimicrobiaceae</taxon>
        <taxon>Capillimicrobium</taxon>
    </lineage>
</organism>
<dbReference type="GO" id="GO:0005829">
    <property type="term" value="C:cytosol"/>
    <property type="evidence" value="ECO:0007669"/>
    <property type="project" value="TreeGrafter"/>
</dbReference>
<dbReference type="PROSITE" id="PS50956">
    <property type="entry name" value="HTH_ASNC_2"/>
    <property type="match status" value="1"/>
</dbReference>
<gene>
    <name evidence="5" type="primary">lrpC_1</name>
    <name evidence="5" type="ORF">DSM104329_00534</name>
</gene>
<keyword evidence="6" id="KW-1185">Reference proteome</keyword>
<keyword evidence="1" id="KW-0805">Transcription regulation</keyword>
<dbReference type="Gene3D" id="1.10.10.10">
    <property type="entry name" value="Winged helix-like DNA-binding domain superfamily/Winged helix DNA-binding domain"/>
    <property type="match status" value="1"/>
</dbReference>
<name>A0A9E6XUR9_9ACTN</name>
<dbReference type="InterPro" id="IPR036388">
    <property type="entry name" value="WH-like_DNA-bd_sf"/>
</dbReference>
<evidence type="ECO:0000313" key="6">
    <source>
        <dbReference type="Proteomes" id="UP001162834"/>
    </source>
</evidence>
<evidence type="ECO:0000256" key="2">
    <source>
        <dbReference type="ARBA" id="ARBA00023125"/>
    </source>
</evidence>
<protein>
    <submittedName>
        <fullName evidence="5">HTH-type transcriptional regulator LrpC</fullName>
    </submittedName>
</protein>
<dbReference type="RefSeq" id="WP_259313851.1">
    <property type="nucleotide sequence ID" value="NZ_CP087164.1"/>
</dbReference>
<keyword evidence="2" id="KW-0238">DNA-binding</keyword>
<reference evidence="5" key="1">
    <citation type="journal article" date="2022" name="Int. J. Syst. Evol. Microbiol.">
        <title>Pseudomonas aegrilactucae sp. nov. and Pseudomonas morbosilactucae sp. nov., pathogens causing bacterial rot of lettuce in Japan.</title>
        <authorList>
            <person name="Sawada H."/>
            <person name="Fujikawa T."/>
            <person name="Satou M."/>
        </authorList>
    </citation>
    <scope>NUCLEOTIDE SEQUENCE</scope>
    <source>
        <strain evidence="5">0166_1</strain>
    </source>
</reference>
<dbReference type="SMART" id="SM00344">
    <property type="entry name" value="HTH_ASNC"/>
    <property type="match status" value="1"/>
</dbReference>
<sequence length="156" mass="16949">MASEPRRNGLLDPTNIRLIEELQANARLTLAELGRRVGLSAPAVAERMGRLEDAGVITGYHAAVDPRALGYGLGAILRIRPAPRQIAAVADLARETGEVAECHRITGEDCFLMRLHVRDVEQLEELIDRFAFFGQTTTSIMQTSPVASRPAPLPGP</sequence>
<evidence type="ECO:0000256" key="3">
    <source>
        <dbReference type="ARBA" id="ARBA00023163"/>
    </source>
</evidence>
<dbReference type="Pfam" id="PF01037">
    <property type="entry name" value="AsnC_trans_reg"/>
    <property type="match status" value="1"/>
</dbReference>
<dbReference type="PRINTS" id="PR00033">
    <property type="entry name" value="HTHASNC"/>
</dbReference>
<dbReference type="InterPro" id="IPR000485">
    <property type="entry name" value="AsnC-type_HTH_dom"/>
</dbReference>
<dbReference type="InterPro" id="IPR011991">
    <property type="entry name" value="ArsR-like_HTH"/>
</dbReference>
<dbReference type="GO" id="GO:0043200">
    <property type="term" value="P:response to amino acid"/>
    <property type="evidence" value="ECO:0007669"/>
    <property type="project" value="TreeGrafter"/>
</dbReference>
<dbReference type="KEGG" id="sbae:DSM104329_00534"/>
<dbReference type="Pfam" id="PF13412">
    <property type="entry name" value="HTH_24"/>
    <property type="match status" value="1"/>
</dbReference>
<dbReference type="SUPFAM" id="SSF46785">
    <property type="entry name" value="Winged helix' DNA-binding domain"/>
    <property type="match status" value="1"/>
</dbReference>
<dbReference type="InterPro" id="IPR011008">
    <property type="entry name" value="Dimeric_a/b-barrel"/>
</dbReference>
<evidence type="ECO:0000313" key="5">
    <source>
        <dbReference type="EMBL" id="UGS34162.1"/>
    </source>
</evidence>
<dbReference type="GO" id="GO:0043565">
    <property type="term" value="F:sequence-specific DNA binding"/>
    <property type="evidence" value="ECO:0007669"/>
    <property type="project" value="InterPro"/>
</dbReference>
<dbReference type="InterPro" id="IPR019888">
    <property type="entry name" value="Tscrpt_reg_AsnC-like"/>
</dbReference>
<evidence type="ECO:0000259" key="4">
    <source>
        <dbReference type="PROSITE" id="PS50956"/>
    </source>
</evidence>
<dbReference type="InterPro" id="IPR036390">
    <property type="entry name" value="WH_DNA-bd_sf"/>
</dbReference>